<keyword evidence="6" id="KW-0443">Lipid metabolism</keyword>
<comment type="caution">
    <text evidence="8">The sequence shown here is derived from an EMBL/GenBank/DDBJ whole genome shotgun (WGS) entry which is preliminary data.</text>
</comment>
<dbReference type="RefSeq" id="WP_344002526.1">
    <property type="nucleotide sequence ID" value="NZ_BAAAMY010000001.1"/>
</dbReference>
<evidence type="ECO:0000313" key="9">
    <source>
        <dbReference type="Proteomes" id="UP001501612"/>
    </source>
</evidence>
<dbReference type="PROSITE" id="PS50035">
    <property type="entry name" value="PLD"/>
    <property type="match status" value="1"/>
</dbReference>
<dbReference type="EC" id="3.1.4.4" evidence="3"/>
<gene>
    <name evidence="8" type="ORF">GCM10009737_02350</name>
</gene>
<proteinExistence type="inferred from homology"/>
<name>A0ABP5A7E5_9ACTN</name>
<sequence>MTTVDPSPVRRTRRLVGAAVLVLLGGAVTSGATVVTAEAGLPAGVLTGVVAGPSAEAADCSRFRPADQVYFNDPRLDGDNDVQDVMECRIGQTPGGQTIRVATTNLDDPTLAQALIDADQRGVHVRVAVDRGRCDTGPANALRRQLGRTSGDRSKFRCVTKSGRTDSGVMHQKSLTITRTGGVSNVVLVGSANMTQEAYRDQWNDTFQYVRRPTIHRWYVTVFEQILADGATATPYREYTDGPARAQFLPTNSNTAAADPVLARIDGLDRGNLVRIAMYNWPRTDRGIWLRDAIIRQKRAGVRFRIAVGPAVNEGIVSELRGAGISVQKVYDDGCKAGHVEKTCNYTHTKFMTLRFTLGGRTEYRTWTGSDNFVDLLSAENIQRIGGRRIHDRYVAFFRRMVGAY</sequence>
<evidence type="ECO:0000313" key="8">
    <source>
        <dbReference type="EMBL" id="GAA1905120.1"/>
    </source>
</evidence>
<dbReference type="Pfam" id="PF13091">
    <property type="entry name" value="PLDc_2"/>
    <property type="match status" value="1"/>
</dbReference>
<accession>A0ABP5A7E5</accession>
<evidence type="ECO:0000256" key="5">
    <source>
        <dbReference type="ARBA" id="ARBA00022963"/>
    </source>
</evidence>
<evidence type="ECO:0000256" key="4">
    <source>
        <dbReference type="ARBA" id="ARBA00022801"/>
    </source>
</evidence>
<protein>
    <recommendedName>
        <fullName evidence="3">phospholipase D</fullName>
        <ecNumber evidence="3">3.1.4.4</ecNumber>
    </recommendedName>
</protein>
<evidence type="ECO:0000256" key="1">
    <source>
        <dbReference type="ARBA" id="ARBA00000798"/>
    </source>
</evidence>
<dbReference type="EMBL" id="BAAAMY010000001">
    <property type="protein sequence ID" value="GAA1905120.1"/>
    <property type="molecule type" value="Genomic_DNA"/>
</dbReference>
<evidence type="ECO:0000259" key="7">
    <source>
        <dbReference type="PROSITE" id="PS50035"/>
    </source>
</evidence>
<dbReference type="PANTHER" id="PTHR43856:SF1">
    <property type="entry name" value="MITOCHONDRIAL CARDIOLIPIN HYDROLASE"/>
    <property type="match status" value="1"/>
</dbReference>
<dbReference type="PANTHER" id="PTHR43856">
    <property type="entry name" value="CARDIOLIPIN HYDROLASE"/>
    <property type="match status" value="1"/>
</dbReference>
<keyword evidence="9" id="KW-1185">Reference proteome</keyword>
<comment type="similarity">
    <text evidence="2">Belongs to the phospholipase D family.</text>
</comment>
<dbReference type="InterPro" id="IPR051406">
    <property type="entry name" value="PLD_domain"/>
</dbReference>
<dbReference type="InterPro" id="IPR001736">
    <property type="entry name" value="PLipase_D/transphosphatidylase"/>
</dbReference>
<feature type="domain" description="PLD phosphodiesterase" evidence="7">
    <location>
        <begin position="166"/>
        <end position="198"/>
    </location>
</feature>
<dbReference type="SUPFAM" id="SSF56024">
    <property type="entry name" value="Phospholipase D/nuclease"/>
    <property type="match status" value="2"/>
</dbReference>
<dbReference type="Proteomes" id="UP001501612">
    <property type="component" value="Unassembled WGS sequence"/>
</dbReference>
<keyword evidence="4" id="KW-0378">Hydrolase</keyword>
<comment type="catalytic activity">
    <reaction evidence="1">
        <text>a 1,2-diacyl-sn-glycero-3-phosphocholine + H2O = a 1,2-diacyl-sn-glycero-3-phosphate + choline + H(+)</text>
        <dbReference type="Rhea" id="RHEA:14445"/>
        <dbReference type="ChEBI" id="CHEBI:15354"/>
        <dbReference type="ChEBI" id="CHEBI:15377"/>
        <dbReference type="ChEBI" id="CHEBI:15378"/>
        <dbReference type="ChEBI" id="CHEBI:57643"/>
        <dbReference type="ChEBI" id="CHEBI:58608"/>
        <dbReference type="EC" id="3.1.4.4"/>
    </reaction>
</comment>
<reference evidence="9" key="1">
    <citation type="journal article" date="2019" name="Int. J. Syst. Evol. Microbiol.">
        <title>The Global Catalogue of Microorganisms (GCM) 10K type strain sequencing project: providing services to taxonomists for standard genome sequencing and annotation.</title>
        <authorList>
            <consortium name="The Broad Institute Genomics Platform"/>
            <consortium name="The Broad Institute Genome Sequencing Center for Infectious Disease"/>
            <person name="Wu L."/>
            <person name="Ma J."/>
        </authorList>
    </citation>
    <scope>NUCLEOTIDE SEQUENCE [LARGE SCALE GENOMIC DNA]</scope>
    <source>
        <strain evidence="9">JCM 14046</strain>
    </source>
</reference>
<dbReference type="Gene3D" id="3.30.870.10">
    <property type="entry name" value="Endonuclease Chain A"/>
    <property type="match status" value="2"/>
</dbReference>
<dbReference type="InterPro" id="IPR025202">
    <property type="entry name" value="PLD-like_dom"/>
</dbReference>
<evidence type="ECO:0000256" key="2">
    <source>
        <dbReference type="ARBA" id="ARBA00008664"/>
    </source>
</evidence>
<evidence type="ECO:0000256" key="3">
    <source>
        <dbReference type="ARBA" id="ARBA00012027"/>
    </source>
</evidence>
<keyword evidence="5" id="KW-0442">Lipid degradation</keyword>
<evidence type="ECO:0000256" key="6">
    <source>
        <dbReference type="ARBA" id="ARBA00023098"/>
    </source>
</evidence>
<organism evidence="8 9">
    <name type="scientific">Nocardioides lentus</name>
    <dbReference type="NCBI Taxonomy" id="338077"/>
    <lineage>
        <taxon>Bacteria</taxon>
        <taxon>Bacillati</taxon>
        <taxon>Actinomycetota</taxon>
        <taxon>Actinomycetes</taxon>
        <taxon>Propionibacteriales</taxon>
        <taxon>Nocardioidaceae</taxon>
        <taxon>Nocardioides</taxon>
    </lineage>
</organism>